<proteinExistence type="predicted"/>
<dbReference type="RefSeq" id="WP_158946991.1">
    <property type="nucleotide sequence ID" value="NZ_CP046400.1"/>
</dbReference>
<keyword evidence="3" id="KW-1185">Reference proteome</keyword>
<gene>
    <name evidence="2" type="ORF">GM415_06405</name>
</gene>
<feature type="compositionally biased region" description="Basic and acidic residues" evidence="1">
    <location>
        <begin position="193"/>
        <end position="227"/>
    </location>
</feature>
<feature type="region of interest" description="Disordered" evidence="1">
    <location>
        <begin position="68"/>
        <end position="255"/>
    </location>
</feature>
<name>A0A6I6JAH6_9BACT</name>
<reference evidence="2 3" key="1">
    <citation type="submission" date="2019-11" db="EMBL/GenBank/DDBJ databases">
        <authorList>
            <person name="Zheng R.K."/>
            <person name="Sun C.M."/>
        </authorList>
    </citation>
    <scope>NUCLEOTIDE SEQUENCE [LARGE SCALE GENOMIC DNA]</scope>
    <source>
        <strain evidence="2 3">SRB007</strain>
    </source>
</reference>
<organism evidence="2 3">
    <name type="scientific">Pseudodesulfovibrio cashew</name>
    <dbReference type="NCBI Taxonomy" id="2678688"/>
    <lineage>
        <taxon>Bacteria</taxon>
        <taxon>Pseudomonadati</taxon>
        <taxon>Thermodesulfobacteriota</taxon>
        <taxon>Desulfovibrionia</taxon>
        <taxon>Desulfovibrionales</taxon>
        <taxon>Desulfovibrionaceae</taxon>
    </lineage>
</organism>
<evidence type="ECO:0000313" key="3">
    <source>
        <dbReference type="Proteomes" id="UP000428328"/>
    </source>
</evidence>
<evidence type="ECO:0000313" key="2">
    <source>
        <dbReference type="EMBL" id="QGY39766.1"/>
    </source>
</evidence>
<dbReference type="KEGG" id="psel:GM415_06405"/>
<dbReference type="AlphaFoldDB" id="A0A6I6JAH6"/>
<protein>
    <submittedName>
        <fullName evidence="2">Uncharacterized protein</fullName>
    </submittedName>
</protein>
<feature type="region of interest" description="Disordered" evidence="1">
    <location>
        <begin position="1"/>
        <end position="26"/>
    </location>
</feature>
<dbReference type="Proteomes" id="UP000428328">
    <property type="component" value="Chromosome"/>
</dbReference>
<dbReference type="EMBL" id="CP046400">
    <property type="protein sequence ID" value="QGY39766.1"/>
    <property type="molecule type" value="Genomic_DNA"/>
</dbReference>
<evidence type="ECO:0000256" key="1">
    <source>
        <dbReference type="SAM" id="MobiDB-lite"/>
    </source>
</evidence>
<accession>A0A6I6JAH6</accession>
<sequence length="352" mass="38575">MKGFFDNPNEAFGPGDTNGVFSYDPASNTTRRSWIKYADGVFEPVRKDGNLRRKKNEDHRTFSWWQVNKPADWKPADEGAGFSWNHTLGSRDDLADQKTGVPFAAPAGGQSGGNQEKSKEGTPDQPETAAPGKPAPPSTQGKADGPAAPAPPLRTLLGLGSKALEGREEQPAPTNPEKAPAQAQTPQRNVAQDARDLADREKRTISAEEHARDLARLEREQDARDAKNAAASGALGGMVQSKGQGKKGKASGNDPMIDDFIEEYNNARNDRQKNIVKRRYMKKVDNLRKESKTLKGKEKTRLKNRADQWAGLIKILTDGKVRMGPPLTIFNKDIVEELSKVPIGSKWSPDNT</sequence>